<dbReference type="OrthoDB" id="44458at2759"/>
<feature type="signal peptide" evidence="2">
    <location>
        <begin position="1"/>
        <end position="29"/>
    </location>
</feature>
<keyword evidence="1" id="KW-0812">Transmembrane</keyword>
<evidence type="ECO:0000313" key="4">
    <source>
        <dbReference type="Proteomes" id="UP000693970"/>
    </source>
</evidence>
<evidence type="ECO:0000256" key="1">
    <source>
        <dbReference type="SAM" id="Phobius"/>
    </source>
</evidence>
<keyword evidence="2" id="KW-0732">Signal</keyword>
<reference evidence="3" key="2">
    <citation type="submission" date="2021-04" db="EMBL/GenBank/DDBJ databases">
        <authorList>
            <person name="Podell S."/>
        </authorList>
    </citation>
    <scope>NUCLEOTIDE SEQUENCE</scope>
    <source>
        <strain evidence="3">Hildebrandi</strain>
    </source>
</reference>
<accession>A0A9K3LNA0</accession>
<keyword evidence="4" id="KW-1185">Reference proteome</keyword>
<feature type="transmembrane region" description="Helical" evidence="1">
    <location>
        <begin position="105"/>
        <end position="123"/>
    </location>
</feature>
<organism evidence="3 4">
    <name type="scientific">Nitzschia inconspicua</name>
    <dbReference type="NCBI Taxonomy" id="303405"/>
    <lineage>
        <taxon>Eukaryota</taxon>
        <taxon>Sar</taxon>
        <taxon>Stramenopiles</taxon>
        <taxon>Ochrophyta</taxon>
        <taxon>Bacillariophyta</taxon>
        <taxon>Bacillariophyceae</taxon>
        <taxon>Bacillariophycidae</taxon>
        <taxon>Bacillariales</taxon>
        <taxon>Bacillariaceae</taxon>
        <taxon>Nitzschia</taxon>
    </lineage>
</organism>
<name>A0A9K3LNA0_9STRA</name>
<protein>
    <submittedName>
        <fullName evidence="3">Uncharacterized protein</fullName>
    </submittedName>
</protein>
<dbReference type="EMBL" id="JAGRRH010000009">
    <property type="protein sequence ID" value="KAG7364863.1"/>
    <property type="molecule type" value="Genomic_DNA"/>
</dbReference>
<keyword evidence="1" id="KW-0472">Membrane</keyword>
<sequence length="360" mass="39809">MAGRYRRVGAGLLLLQILSLLQPLCVVWGLPVGSEGKTRRWLFVATHEIDRRDLWQSGGGRINILQNVVGKARAKVPRRSMILFSSENDDIKSSIASTWINRKKFFVAAVTLMLSSSILLEIYSRIGTLFIKDDSPGDKLLPPSVTSNIQHATLVFHGSGGQDAYTDALMEQLRKGDPSQYTQMVEWSLYSSNIFQASFNGERIGQLAAKELVDLFPKGNNLQTVHLIGVSVGCFAADGAARRLKQMLDESHGSSSSTRPFVQLTLLDPFTQRGIFGLGYGNRVFGVAADYTQQYLNTDDPVPSTNAPLLNSVCYDITNLRPENIFGHDWPVIYYCQSDQCGKVMVQKEQQQAVGSVVVL</sequence>
<proteinExistence type="predicted"/>
<reference evidence="3" key="1">
    <citation type="journal article" date="2021" name="Sci. Rep.">
        <title>Diploid genomic architecture of Nitzschia inconspicua, an elite biomass production diatom.</title>
        <authorList>
            <person name="Oliver A."/>
            <person name="Podell S."/>
            <person name="Pinowska A."/>
            <person name="Traller J.C."/>
            <person name="Smith S.R."/>
            <person name="McClure R."/>
            <person name="Beliaev A."/>
            <person name="Bohutskyi P."/>
            <person name="Hill E.A."/>
            <person name="Rabines A."/>
            <person name="Zheng H."/>
            <person name="Allen L.Z."/>
            <person name="Kuo A."/>
            <person name="Grigoriev I.V."/>
            <person name="Allen A.E."/>
            <person name="Hazlebeck D."/>
            <person name="Allen E.E."/>
        </authorList>
    </citation>
    <scope>NUCLEOTIDE SEQUENCE</scope>
    <source>
        <strain evidence="3">Hildebrandi</strain>
    </source>
</reference>
<dbReference type="AlphaFoldDB" id="A0A9K3LNA0"/>
<evidence type="ECO:0000256" key="2">
    <source>
        <dbReference type="SAM" id="SignalP"/>
    </source>
</evidence>
<feature type="chain" id="PRO_5039909209" evidence="2">
    <location>
        <begin position="30"/>
        <end position="360"/>
    </location>
</feature>
<evidence type="ECO:0000313" key="3">
    <source>
        <dbReference type="EMBL" id="KAG7364863.1"/>
    </source>
</evidence>
<dbReference type="Proteomes" id="UP000693970">
    <property type="component" value="Unassembled WGS sequence"/>
</dbReference>
<keyword evidence="1" id="KW-1133">Transmembrane helix</keyword>
<comment type="caution">
    <text evidence="3">The sequence shown here is derived from an EMBL/GenBank/DDBJ whole genome shotgun (WGS) entry which is preliminary data.</text>
</comment>
<gene>
    <name evidence="3" type="ORF">IV203_038066</name>
</gene>